<dbReference type="GO" id="GO:0016209">
    <property type="term" value="F:antioxidant activity"/>
    <property type="evidence" value="ECO:0007669"/>
    <property type="project" value="InterPro"/>
</dbReference>
<sequence length="175" mass="18445">MTSRRVLLTLPLAMAVAGCASSPSATTAQPAAASSSSGSGPIPETLRFSGTTLDGAKFDAAQLAGKPAVLWFWAPWCATCASEAQSVRDFHDEYAGRLTFLGVAGMGTTEAMREFVSDLEVGKVTHLNDPGGKIWSKFAIVEQSTYVLLDAAGKIVTRSYLDDLQLTAALRKLVS</sequence>
<dbReference type="AlphaFoldDB" id="A0A238ZHC3"/>
<gene>
    <name evidence="3" type="ORF">SAMN06264365_10619</name>
</gene>
<feature type="signal peptide" evidence="1">
    <location>
        <begin position="1"/>
        <end position="27"/>
    </location>
</feature>
<dbReference type="SUPFAM" id="SSF52833">
    <property type="entry name" value="Thioredoxin-like"/>
    <property type="match status" value="1"/>
</dbReference>
<dbReference type="InterPro" id="IPR006311">
    <property type="entry name" value="TAT_signal"/>
</dbReference>
<reference evidence="3 4" key="1">
    <citation type="submission" date="2017-06" db="EMBL/GenBank/DDBJ databases">
        <authorList>
            <person name="Kim H.J."/>
            <person name="Triplett B.A."/>
        </authorList>
    </citation>
    <scope>NUCLEOTIDE SEQUENCE [LARGE SCALE GENOMIC DNA]</scope>
    <source>
        <strain evidence="3 4">DSM 43151</strain>
    </source>
</reference>
<dbReference type="InterPro" id="IPR050553">
    <property type="entry name" value="Thioredoxin_ResA/DsbE_sf"/>
</dbReference>
<evidence type="ECO:0000313" key="3">
    <source>
        <dbReference type="EMBL" id="SNR82610.1"/>
    </source>
</evidence>
<dbReference type="Gene3D" id="3.40.30.10">
    <property type="entry name" value="Glutaredoxin"/>
    <property type="match status" value="1"/>
</dbReference>
<dbReference type="PROSITE" id="PS00194">
    <property type="entry name" value="THIOREDOXIN_1"/>
    <property type="match status" value="1"/>
</dbReference>
<protein>
    <submittedName>
        <fullName evidence="3">Thiol-disulfide isomerase or thioredoxin</fullName>
    </submittedName>
</protein>
<dbReference type="EMBL" id="FZNR01000006">
    <property type="protein sequence ID" value="SNR82610.1"/>
    <property type="molecule type" value="Genomic_DNA"/>
</dbReference>
<dbReference type="GO" id="GO:0016491">
    <property type="term" value="F:oxidoreductase activity"/>
    <property type="evidence" value="ECO:0007669"/>
    <property type="project" value="InterPro"/>
</dbReference>
<dbReference type="InterPro" id="IPR036249">
    <property type="entry name" value="Thioredoxin-like_sf"/>
</dbReference>
<keyword evidence="4" id="KW-1185">Reference proteome</keyword>
<proteinExistence type="predicted"/>
<evidence type="ECO:0000256" key="1">
    <source>
        <dbReference type="SAM" id="SignalP"/>
    </source>
</evidence>
<name>A0A238ZHC3_9ACTN</name>
<keyword evidence="3" id="KW-0413">Isomerase</keyword>
<dbReference type="OrthoDB" id="9790194at2"/>
<keyword evidence="1" id="KW-0732">Signal</keyword>
<dbReference type="Proteomes" id="UP000198415">
    <property type="component" value="Unassembled WGS sequence"/>
</dbReference>
<evidence type="ECO:0000313" key="4">
    <source>
        <dbReference type="Proteomes" id="UP000198415"/>
    </source>
</evidence>
<accession>A0A238ZHC3</accession>
<dbReference type="PANTHER" id="PTHR42852:SF17">
    <property type="entry name" value="THIOREDOXIN-LIKE PROTEIN HI_1115"/>
    <property type="match status" value="1"/>
</dbReference>
<dbReference type="PROSITE" id="PS51318">
    <property type="entry name" value="TAT"/>
    <property type="match status" value="1"/>
</dbReference>
<evidence type="ECO:0000259" key="2">
    <source>
        <dbReference type="PROSITE" id="PS51352"/>
    </source>
</evidence>
<dbReference type="PROSITE" id="PS51257">
    <property type="entry name" value="PROKAR_LIPOPROTEIN"/>
    <property type="match status" value="1"/>
</dbReference>
<dbReference type="GO" id="GO:0016853">
    <property type="term" value="F:isomerase activity"/>
    <property type="evidence" value="ECO:0007669"/>
    <property type="project" value="UniProtKB-KW"/>
</dbReference>
<feature type="domain" description="Thioredoxin" evidence="2">
    <location>
        <begin position="22"/>
        <end position="175"/>
    </location>
</feature>
<dbReference type="InterPro" id="IPR000866">
    <property type="entry name" value="AhpC/TSA"/>
</dbReference>
<dbReference type="PROSITE" id="PS51352">
    <property type="entry name" value="THIOREDOXIN_2"/>
    <property type="match status" value="1"/>
</dbReference>
<dbReference type="PANTHER" id="PTHR42852">
    <property type="entry name" value="THIOL:DISULFIDE INTERCHANGE PROTEIN DSBE"/>
    <property type="match status" value="1"/>
</dbReference>
<dbReference type="InterPro" id="IPR017937">
    <property type="entry name" value="Thioredoxin_CS"/>
</dbReference>
<dbReference type="RefSeq" id="WP_089294244.1">
    <property type="nucleotide sequence ID" value="NZ_BOMU01000056.1"/>
</dbReference>
<dbReference type="InterPro" id="IPR013766">
    <property type="entry name" value="Thioredoxin_domain"/>
</dbReference>
<dbReference type="Pfam" id="PF00578">
    <property type="entry name" value="AhpC-TSA"/>
    <property type="match status" value="1"/>
</dbReference>
<organism evidence="3 4">
    <name type="scientific">Actinoplanes regularis</name>
    <dbReference type="NCBI Taxonomy" id="52697"/>
    <lineage>
        <taxon>Bacteria</taxon>
        <taxon>Bacillati</taxon>
        <taxon>Actinomycetota</taxon>
        <taxon>Actinomycetes</taxon>
        <taxon>Micromonosporales</taxon>
        <taxon>Micromonosporaceae</taxon>
        <taxon>Actinoplanes</taxon>
    </lineage>
</organism>
<feature type="chain" id="PRO_5039433221" evidence="1">
    <location>
        <begin position="28"/>
        <end position="175"/>
    </location>
</feature>